<dbReference type="InterPro" id="IPR013587">
    <property type="entry name" value="Nitrate/nitrite_sensing"/>
</dbReference>
<feature type="compositionally biased region" description="Low complexity" evidence="12">
    <location>
        <begin position="1112"/>
        <end position="1126"/>
    </location>
</feature>
<dbReference type="Gene3D" id="3.30.565.10">
    <property type="entry name" value="Histidine kinase-like ATPase, C-terminal domain"/>
    <property type="match status" value="1"/>
</dbReference>
<evidence type="ECO:0000256" key="1">
    <source>
        <dbReference type="ARBA" id="ARBA00000085"/>
    </source>
</evidence>
<evidence type="ECO:0000256" key="5">
    <source>
        <dbReference type="ARBA" id="ARBA00022679"/>
    </source>
</evidence>
<accession>A0A543FNX7</accession>
<dbReference type="Pfam" id="PF00672">
    <property type="entry name" value="HAMP"/>
    <property type="match status" value="1"/>
</dbReference>
<dbReference type="SUPFAM" id="SSF55874">
    <property type="entry name" value="ATPase domain of HSP90 chaperone/DNA topoisomerase II/histidine kinase"/>
    <property type="match status" value="1"/>
</dbReference>
<evidence type="ECO:0000256" key="13">
    <source>
        <dbReference type="SAM" id="Phobius"/>
    </source>
</evidence>
<keyword evidence="16" id="KW-1185">Reference proteome</keyword>
<feature type="domain" description="Histidine kinase" evidence="14">
    <location>
        <begin position="529"/>
        <end position="638"/>
    </location>
</feature>
<evidence type="ECO:0000256" key="9">
    <source>
        <dbReference type="ARBA" id="ARBA00022840"/>
    </source>
</evidence>
<feature type="compositionally biased region" description="Polar residues" evidence="12">
    <location>
        <begin position="962"/>
        <end position="971"/>
    </location>
</feature>
<evidence type="ECO:0000313" key="16">
    <source>
        <dbReference type="Proteomes" id="UP000319818"/>
    </source>
</evidence>
<feature type="transmembrane region" description="Helical" evidence="13">
    <location>
        <begin position="21"/>
        <end position="42"/>
    </location>
</feature>
<dbReference type="Proteomes" id="UP000319818">
    <property type="component" value="Unassembled WGS sequence"/>
</dbReference>
<dbReference type="GO" id="GO:0005524">
    <property type="term" value="F:ATP binding"/>
    <property type="evidence" value="ECO:0007669"/>
    <property type="project" value="UniProtKB-KW"/>
</dbReference>
<protein>
    <recommendedName>
        <fullName evidence="3">histidine kinase</fullName>
        <ecNumber evidence="3">2.7.13.3</ecNumber>
    </recommendedName>
</protein>
<keyword evidence="11" id="KW-0902">Two-component regulatory system</keyword>
<dbReference type="GO" id="GO:0004673">
    <property type="term" value="F:protein histidine kinase activity"/>
    <property type="evidence" value="ECO:0007669"/>
    <property type="project" value="UniProtKB-EC"/>
</dbReference>
<proteinExistence type="predicted"/>
<dbReference type="InterPro" id="IPR005467">
    <property type="entry name" value="His_kinase_dom"/>
</dbReference>
<dbReference type="Pfam" id="PF08376">
    <property type="entry name" value="NIT"/>
    <property type="match status" value="1"/>
</dbReference>
<evidence type="ECO:0000256" key="12">
    <source>
        <dbReference type="SAM" id="MobiDB-lite"/>
    </source>
</evidence>
<evidence type="ECO:0000256" key="11">
    <source>
        <dbReference type="ARBA" id="ARBA00023012"/>
    </source>
</evidence>
<name>A0A543FNX7_9PSEU</name>
<reference evidence="15 16" key="1">
    <citation type="submission" date="2019-06" db="EMBL/GenBank/DDBJ databases">
        <title>Sequencing the genomes of 1000 actinobacteria strains.</title>
        <authorList>
            <person name="Klenk H.-P."/>
        </authorList>
    </citation>
    <scope>NUCLEOTIDE SEQUENCE [LARGE SCALE GENOMIC DNA]</scope>
    <source>
        <strain evidence="15 16">DSM 45511</strain>
    </source>
</reference>
<dbReference type="InterPro" id="IPR003660">
    <property type="entry name" value="HAMP_dom"/>
</dbReference>
<dbReference type="CDD" id="cd06225">
    <property type="entry name" value="HAMP"/>
    <property type="match status" value="1"/>
</dbReference>
<dbReference type="InterPro" id="IPR003594">
    <property type="entry name" value="HATPase_dom"/>
</dbReference>
<evidence type="ECO:0000256" key="8">
    <source>
        <dbReference type="ARBA" id="ARBA00022777"/>
    </source>
</evidence>
<organism evidence="15 16">
    <name type="scientific">Pseudonocardia cypriaca</name>
    <dbReference type="NCBI Taxonomy" id="882449"/>
    <lineage>
        <taxon>Bacteria</taxon>
        <taxon>Bacillati</taxon>
        <taxon>Actinomycetota</taxon>
        <taxon>Actinomycetes</taxon>
        <taxon>Pseudonocardiales</taxon>
        <taxon>Pseudonocardiaceae</taxon>
        <taxon>Pseudonocardia</taxon>
    </lineage>
</organism>
<sequence length="1312" mass="137362">MTSTETRQPWSERLNPRNWTLTVKLVVVGIVPALLALVLGVLRVSDQAGVAAELGQSTQLLDVRERVASTADALREERDESTLFVAGERKGDRGVLEIGFNKSEAEAEEMLTALEGAEGLESTSLSALAQTKVQIGQLQNLRADVTDNPGIGARQILDRYGEVVTSLDVLDRAMLREVRTPGTAGLADALNAVNAAREQLAEQHTILGAGIRAGNLSPADANEVATDTELDGAFRDYRAALTAEQLARFGNFLDDAANAQRERIEAAIVATPPNQPIAVPAYEWDTAYHGSRAAVDRAGDLLRNELVAASVATEEQASNLAGVNAVVLMLGLLAGIAVAVLLARALIRSLRVLRSSALDVAERRLPEAVERMRAGQTPDVTVDPVPLVGRDEVGQVARAFDAVHGQAVRLAAEQASLQAGVSAMFVNLSRRSQALVERQLQLIEQLESNEQDSDQLANLFQLDHLATRMRRNSENLLVLAGTDLAKRNIAPVPMVDVLRAAVSEVESYQRIVVQTPPTATVAGRAASDVVHLLAELLDNATNFSPPDSQVVMSTTRATDGSIVVEIADRGVGMAEHELADANQRLGGPASVDVSASRRMGLFVVGRLAARHGINVRLSSSTGGQGSGLTALVSVPAHLIPSIEPVESSRTAGLPLVAGAAGGRPTVPPQRGANGTARSGGLSALIAGTDGTANPTGVFDTPVGGDGQLFTPPPSQGGSTPPSLPSRRPGSTLRPGSPSGPESGESGSDPADEQAREVAAQARRDQEAAAARAAAARAEEQAGTKQEQAGAESRNGHPVGLTGSPDQLGGAGQATGAERDAQAEKPVNGHGVSPLAPSTGSELPRRRPSRGLSPQPAAEQTPSQQPAQQQPAQQQPAQQQPAAEAGQAQPTAAQPPAVQSRPGPSPRQAEAEQRAAAEWAAPSHREREKPEQQFGRERRSDDANAAVSPPTMPMPVVRRGPAESQQTPSQQPEARPTESQQPAPQEESAAAEAAPQPAAQPEDLAPRQRDVQQPVAQQPAPRPTPRPTPRPFAQAGSAPAHEQALSNQPERPPADADALFAPNVPVISEPNGRGLGGRPEGSGFDLGETTPIFEEIASAWFRSNRQIPVEYEQQQNGTQQQNGPAQPSESALPNRAGRPETAAAPTPPPAPPVAPPQPAPQPVPQPAPQRLPRPAPSPRPAPPPVPAPPPPPTEEVPITPAPEPEPVEQEFASLADEGWRAASGALAERQEELTSAGLPKRRPRARLVPGSAGSSVLAPPAGSMRSAESIRGRLASYQQGVRQGRESRMRGDQQHNGGTDPANAGGNHDEESS</sequence>
<dbReference type="RefSeq" id="WP_170225971.1">
    <property type="nucleotide sequence ID" value="NZ_VFPH01000003.1"/>
</dbReference>
<dbReference type="EC" id="2.7.13.3" evidence="3"/>
<evidence type="ECO:0000256" key="4">
    <source>
        <dbReference type="ARBA" id="ARBA00022553"/>
    </source>
</evidence>
<feature type="compositionally biased region" description="Basic and acidic residues" evidence="12">
    <location>
        <begin position="1282"/>
        <end position="1292"/>
    </location>
</feature>
<dbReference type="GO" id="GO:0016020">
    <property type="term" value="C:membrane"/>
    <property type="evidence" value="ECO:0007669"/>
    <property type="project" value="UniProtKB-SubCell"/>
</dbReference>
<feature type="compositionally biased region" description="Low complexity" evidence="12">
    <location>
        <begin position="734"/>
        <end position="747"/>
    </location>
</feature>
<dbReference type="PANTHER" id="PTHR44936">
    <property type="entry name" value="SENSOR PROTEIN CREC"/>
    <property type="match status" value="1"/>
</dbReference>
<dbReference type="EMBL" id="VFPH01000003">
    <property type="protein sequence ID" value="TQM35563.1"/>
    <property type="molecule type" value="Genomic_DNA"/>
</dbReference>
<feature type="compositionally biased region" description="Low complexity" evidence="12">
    <location>
        <begin position="849"/>
        <end position="896"/>
    </location>
</feature>
<keyword evidence="9" id="KW-0067">ATP-binding</keyword>
<feature type="compositionally biased region" description="Pro residues" evidence="12">
    <location>
        <begin position="1144"/>
        <end position="1203"/>
    </location>
</feature>
<dbReference type="PANTHER" id="PTHR44936:SF9">
    <property type="entry name" value="SENSOR PROTEIN CREC"/>
    <property type="match status" value="1"/>
</dbReference>
<comment type="subcellular location">
    <subcellularLocation>
        <location evidence="2">Membrane</location>
    </subcellularLocation>
</comment>
<feature type="compositionally biased region" description="Basic and acidic residues" evidence="12">
    <location>
        <begin position="922"/>
        <end position="941"/>
    </location>
</feature>
<comment type="caution">
    <text evidence="15">The sequence shown here is derived from an EMBL/GenBank/DDBJ whole genome shotgun (WGS) entry which is preliminary data.</text>
</comment>
<keyword evidence="7" id="KW-0547">Nucleotide-binding</keyword>
<feature type="transmembrane region" description="Helical" evidence="13">
    <location>
        <begin position="325"/>
        <end position="347"/>
    </location>
</feature>
<dbReference type="SMART" id="SM00387">
    <property type="entry name" value="HATPase_c"/>
    <property type="match status" value="1"/>
</dbReference>
<dbReference type="GO" id="GO:0000160">
    <property type="term" value="P:phosphorelay signal transduction system"/>
    <property type="evidence" value="ECO:0007669"/>
    <property type="project" value="UniProtKB-KW"/>
</dbReference>
<keyword evidence="10 13" id="KW-1133">Transmembrane helix</keyword>
<gene>
    <name evidence="15" type="ORF">FB388_6999</name>
</gene>
<dbReference type="Pfam" id="PF02518">
    <property type="entry name" value="HATPase_c"/>
    <property type="match status" value="1"/>
</dbReference>
<feature type="region of interest" description="Disordered" evidence="12">
    <location>
        <begin position="1106"/>
        <end position="1312"/>
    </location>
</feature>
<dbReference type="InterPro" id="IPR050980">
    <property type="entry name" value="2C_sensor_his_kinase"/>
</dbReference>
<evidence type="ECO:0000256" key="3">
    <source>
        <dbReference type="ARBA" id="ARBA00012438"/>
    </source>
</evidence>
<keyword evidence="13" id="KW-0472">Membrane</keyword>
<evidence type="ECO:0000256" key="7">
    <source>
        <dbReference type="ARBA" id="ARBA00022741"/>
    </source>
</evidence>
<evidence type="ECO:0000256" key="6">
    <source>
        <dbReference type="ARBA" id="ARBA00022692"/>
    </source>
</evidence>
<dbReference type="PROSITE" id="PS50109">
    <property type="entry name" value="HIS_KIN"/>
    <property type="match status" value="1"/>
</dbReference>
<evidence type="ECO:0000256" key="2">
    <source>
        <dbReference type="ARBA" id="ARBA00004370"/>
    </source>
</evidence>
<evidence type="ECO:0000256" key="10">
    <source>
        <dbReference type="ARBA" id="ARBA00022989"/>
    </source>
</evidence>
<feature type="compositionally biased region" description="Low complexity" evidence="12">
    <location>
        <begin position="977"/>
        <end position="1001"/>
    </location>
</feature>
<dbReference type="Gene3D" id="6.10.340.10">
    <property type="match status" value="1"/>
</dbReference>
<keyword evidence="4" id="KW-0597">Phosphoprotein</keyword>
<dbReference type="InterPro" id="IPR036890">
    <property type="entry name" value="HATPase_C_sf"/>
</dbReference>
<keyword evidence="8 15" id="KW-0418">Kinase</keyword>
<evidence type="ECO:0000313" key="15">
    <source>
        <dbReference type="EMBL" id="TQM35563.1"/>
    </source>
</evidence>
<comment type="catalytic activity">
    <reaction evidence="1">
        <text>ATP + protein L-histidine = ADP + protein N-phospho-L-histidine.</text>
        <dbReference type="EC" id="2.7.13.3"/>
    </reaction>
</comment>
<evidence type="ECO:0000259" key="14">
    <source>
        <dbReference type="PROSITE" id="PS50109"/>
    </source>
</evidence>
<keyword evidence="6 13" id="KW-0812">Transmembrane</keyword>
<feature type="compositionally biased region" description="Pro residues" evidence="12">
    <location>
        <begin position="1019"/>
        <end position="1029"/>
    </location>
</feature>
<feature type="region of interest" description="Disordered" evidence="12">
    <location>
        <begin position="658"/>
        <end position="1086"/>
    </location>
</feature>
<keyword evidence="5" id="KW-0808">Transferase</keyword>